<comment type="caution">
    <text evidence="8">The sequence shown here is derived from an EMBL/GenBank/DDBJ whole genome shotgun (WGS) entry which is preliminary data.</text>
</comment>
<dbReference type="EMBL" id="CAHS01000014">
    <property type="protein sequence ID" value="CCG87060.1"/>
    <property type="molecule type" value="Genomic_DNA"/>
</dbReference>
<evidence type="ECO:0000256" key="2">
    <source>
        <dbReference type="ARBA" id="ARBA00004613"/>
    </source>
</evidence>
<dbReference type="STRING" id="1161919.EPIR_1695"/>
<dbReference type="Gene3D" id="1.20.58.90">
    <property type="match status" value="1"/>
</dbReference>
<evidence type="ECO:0000256" key="7">
    <source>
        <dbReference type="ARBA" id="ARBA00035658"/>
    </source>
</evidence>
<sequence>MPNITKNEMPEGSTDQYFIGQISTGFESGALDMMNALNAALEQLKQDPSNPSVLANYQSKLQEYTLFRGAQSSAVKAYGSIGKEIIQKF</sequence>
<evidence type="ECO:0000313" key="9">
    <source>
        <dbReference type="Proteomes" id="UP000018217"/>
    </source>
</evidence>
<organism evidence="8 9">
    <name type="scientific">Erwinia piriflorinigrans CFBP 5888</name>
    <dbReference type="NCBI Taxonomy" id="1161919"/>
    <lineage>
        <taxon>Bacteria</taxon>
        <taxon>Pseudomonadati</taxon>
        <taxon>Pseudomonadota</taxon>
        <taxon>Gammaproteobacteria</taxon>
        <taxon>Enterobacterales</taxon>
        <taxon>Erwiniaceae</taxon>
        <taxon>Erwinia</taxon>
    </lineage>
</organism>
<evidence type="ECO:0000256" key="3">
    <source>
        <dbReference type="ARBA" id="ARBA00022448"/>
    </source>
</evidence>
<dbReference type="AlphaFoldDB" id="V5Z7Q4"/>
<evidence type="ECO:0000256" key="5">
    <source>
        <dbReference type="ARBA" id="ARBA00022927"/>
    </source>
</evidence>
<dbReference type="GO" id="GO:0009986">
    <property type="term" value="C:cell surface"/>
    <property type="evidence" value="ECO:0007669"/>
    <property type="project" value="UniProtKB-SubCell"/>
</dbReference>
<evidence type="ECO:0000256" key="1">
    <source>
        <dbReference type="ARBA" id="ARBA00004241"/>
    </source>
</evidence>
<keyword evidence="9" id="KW-1185">Reference proteome</keyword>
<dbReference type="SUPFAM" id="SSF140129">
    <property type="entry name" value="MxiH-like"/>
    <property type="match status" value="1"/>
</dbReference>
<keyword evidence="5" id="KW-0653">Protein transport</keyword>
<dbReference type="GO" id="GO:0030257">
    <property type="term" value="C:type III protein secretion system complex"/>
    <property type="evidence" value="ECO:0007669"/>
    <property type="project" value="InterPro"/>
</dbReference>
<evidence type="ECO:0000256" key="6">
    <source>
        <dbReference type="ARBA" id="ARBA00023026"/>
    </source>
</evidence>
<dbReference type="GO" id="GO:0005576">
    <property type="term" value="C:extracellular region"/>
    <property type="evidence" value="ECO:0007669"/>
    <property type="project" value="UniProtKB-SubCell"/>
</dbReference>
<comment type="subcellular location">
    <subcellularLocation>
        <location evidence="1">Cell surface</location>
    </subcellularLocation>
    <subcellularLocation>
        <location evidence="2">Secreted</location>
    </subcellularLocation>
</comment>
<evidence type="ECO:0000313" key="8">
    <source>
        <dbReference type="EMBL" id="CCG87060.1"/>
    </source>
</evidence>
<reference evidence="8 9" key="1">
    <citation type="journal article" date="2013" name="Syst. Appl. Microbiol.">
        <title>Phylogenetic position and virulence apparatus of the pear flower necrosis pathogen Erwinia piriflorinigrans CFBP 5888T as assessed by comparative genomics.</title>
        <authorList>
            <person name="Smits T.H."/>
            <person name="Rezzonico F."/>
            <person name="Lopez M.M."/>
            <person name="Blom J."/>
            <person name="Goesmann A."/>
            <person name="Frey J.E."/>
            <person name="Duffy B."/>
        </authorList>
    </citation>
    <scope>NUCLEOTIDE SEQUENCE [LARGE SCALE GENOMIC DNA]</scope>
    <source>
        <strain evidence="9">CFBP5888</strain>
    </source>
</reference>
<keyword evidence="4" id="KW-0964">Secreted</keyword>
<keyword evidence="6" id="KW-0843">Virulence</keyword>
<dbReference type="GO" id="GO:0030254">
    <property type="term" value="P:protein secretion by the type III secretion system"/>
    <property type="evidence" value="ECO:0007669"/>
    <property type="project" value="InterPro"/>
</dbReference>
<name>V5Z7Q4_9GAMM</name>
<dbReference type="InterPro" id="IPR037203">
    <property type="entry name" value="T3SS_needle-like_sf"/>
</dbReference>
<accession>V5Z7Q4</accession>
<dbReference type="NCBIfam" id="TIGR02105">
    <property type="entry name" value="III_needle"/>
    <property type="match status" value="1"/>
</dbReference>
<protein>
    <submittedName>
        <fullName evidence="8">Protein mxiH</fullName>
    </submittedName>
</protein>
<proteinExistence type="inferred from homology"/>
<dbReference type="InterPro" id="IPR021123">
    <property type="entry name" value="T3SS_needle-like"/>
</dbReference>
<dbReference type="Pfam" id="PF09392">
    <property type="entry name" value="T3SS_needle_F"/>
    <property type="match status" value="1"/>
</dbReference>
<evidence type="ECO:0000256" key="4">
    <source>
        <dbReference type="ARBA" id="ARBA00022525"/>
    </source>
</evidence>
<dbReference type="InterPro" id="IPR011841">
    <property type="entry name" value="T3SS_needle_YscF"/>
</dbReference>
<dbReference type="Proteomes" id="UP000018217">
    <property type="component" value="Unassembled WGS sequence"/>
</dbReference>
<comment type="similarity">
    <text evidence="7">Belongs to the SctF family.</text>
</comment>
<keyword evidence="3" id="KW-0813">Transport</keyword>
<gene>
    <name evidence="8" type="primary">prgI</name>
    <name evidence="8" type="ORF">EPIR_1695</name>
</gene>